<keyword evidence="6" id="KW-1185">Reference proteome</keyword>
<dbReference type="AlphaFoldDB" id="A0A7Z2ZNK2"/>
<evidence type="ECO:0000256" key="2">
    <source>
        <dbReference type="ARBA" id="ARBA00023125"/>
    </source>
</evidence>
<sequence>MATNIRDVAKAAGVSVATVSKVLNGYTTVNENTKERVLQFVKEMQFRPNSAARSLVGRRSMTIGIFLTTGLAHPFFTQILAGMEQALKSKGYDLIYLAQLSWNREYSFVRHCQSRNVEGVVVFGFQHEDMNFDELVESDIPTLFIDLDVHEGRAGYISSDNQAGTQQAVSYLAGLNHRRISFLSGNKDSYVSRHRQKGYRAGLTAAGLPYREEYVAEGDFTRETGYVAMGKLLALTERPTAVVCCSDMSAVGAMEAIHDAGLSVPEDISVIGFDDIEIARYVSPALTTVRQDMITIGRRSIELLDDLILDKKLPPPEAIVPTELIVRGSCGPANG</sequence>
<organism evidence="5 6">
    <name type="scientific">Cohnella herbarum</name>
    <dbReference type="NCBI Taxonomy" id="2728023"/>
    <lineage>
        <taxon>Bacteria</taxon>
        <taxon>Bacillati</taxon>
        <taxon>Bacillota</taxon>
        <taxon>Bacilli</taxon>
        <taxon>Bacillales</taxon>
        <taxon>Paenibacillaceae</taxon>
        <taxon>Cohnella</taxon>
    </lineage>
</organism>
<accession>A0A7Z2ZNK2</accession>
<keyword evidence="3" id="KW-0804">Transcription</keyword>
<dbReference type="InterPro" id="IPR028082">
    <property type="entry name" value="Peripla_BP_I"/>
</dbReference>
<dbReference type="Pfam" id="PF13377">
    <property type="entry name" value="Peripla_BP_3"/>
    <property type="match status" value="1"/>
</dbReference>
<dbReference type="InterPro" id="IPR000843">
    <property type="entry name" value="HTH_LacI"/>
</dbReference>
<dbReference type="Gene3D" id="1.10.260.40">
    <property type="entry name" value="lambda repressor-like DNA-binding domains"/>
    <property type="match status" value="1"/>
</dbReference>
<dbReference type="RefSeq" id="WP_169282177.1">
    <property type="nucleotide sequence ID" value="NZ_CP051680.1"/>
</dbReference>
<evidence type="ECO:0000313" key="6">
    <source>
        <dbReference type="Proteomes" id="UP000502248"/>
    </source>
</evidence>
<dbReference type="PANTHER" id="PTHR30146">
    <property type="entry name" value="LACI-RELATED TRANSCRIPTIONAL REPRESSOR"/>
    <property type="match status" value="1"/>
</dbReference>
<dbReference type="GO" id="GO:0000976">
    <property type="term" value="F:transcription cis-regulatory region binding"/>
    <property type="evidence" value="ECO:0007669"/>
    <property type="project" value="TreeGrafter"/>
</dbReference>
<keyword evidence="1" id="KW-0805">Transcription regulation</keyword>
<gene>
    <name evidence="5" type="ORF">HH215_23930</name>
</gene>
<evidence type="ECO:0000313" key="5">
    <source>
        <dbReference type="EMBL" id="QJD85925.1"/>
    </source>
</evidence>
<dbReference type="CDD" id="cd06267">
    <property type="entry name" value="PBP1_LacI_sugar_binding-like"/>
    <property type="match status" value="1"/>
</dbReference>
<keyword evidence="2" id="KW-0238">DNA-binding</keyword>
<dbReference type="Pfam" id="PF00356">
    <property type="entry name" value="LacI"/>
    <property type="match status" value="1"/>
</dbReference>
<proteinExistence type="predicted"/>
<evidence type="ECO:0000259" key="4">
    <source>
        <dbReference type="PROSITE" id="PS50932"/>
    </source>
</evidence>
<dbReference type="SUPFAM" id="SSF47413">
    <property type="entry name" value="lambda repressor-like DNA-binding domains"/>
    <property type="match status" value="1"/>
</dbReference>
<evidence type="ECO:0000256" key="1">
    <source>
        <dbReference type="ARBA" id="ARBA00023015"/>
    </source>
</evidence>
<dbReference type="Gene3D" id="3.40.50.2300">
    <property type="match status" value="2"/>
</dbReference>
<dbReference type="SMART" id="SM00354">
    <property type="entry name" value="HTH_LACI"/>
    <property type="match status" value="1"/>
</dbReference>
<dbReference type="PROSITE" id="PS00356">
    <property type="entry name" value="HTH_LACI_1"/>
    <property type="match status" value="1"/>
</dbReference>
<dbReference type="GO" id="GO:0003700">
    <property type="term" value="F:DNA-binding transcription factor activity"/>
    <property type="evidence" value="ECO:0007669"/>
    <property type="project" value="TreeGrafter"/>
</dbReference>
<reference evidence="5 6" key="1">
    <citation type="submission" date="2020-04" db="EMBL/GenBank/DDBJ databases">
        <title>Genome sequencing of novel species.</title>
        <authorList>
            <person name="Heo J."/>
            <person name="Kim S.-J."/>
            <person name="Kim J.-S."/>
            <person name="Hong S.-B."/>
            <person name="Kwon S.-W."/>
        </authorList>
    </citation>
    <scope>NUCLEOTIDE SEQUENCE [LARGE SCALE GENOMIC DNA]</scope>
    <source>
        <strain evidence="5 6">MFER-1</strain>
    </source>
</reference>
<dbReference type="KEGG" id="cheb:HH215_23930"/>
<dbReference type="SUPFAM" id="SSF53822">
    <property type="entry name" value="Periplasmic binding protein-like I"/>
    <property type="match status" value="1"/>
</dbReference>
<dbReference type="PANTHER" id="PTHR30146:SF109">
    <property type="entry name" value="HTH-TYPE TRANSCRIPTIONAL REGULATOR GALS"/>
    <property type="match status" value="1"/>
</dbReference>
<name>A0A7Z2ZNK2_9BACL</name>
<feature type="domain" description="HTH lacI-type" evidence="4">
    <location>
        <begin position="3"/>
        <end position="57"/>
    </location>
</feature>
<dbReference type="PROSITE" id="PS50932">
    <property type="entry name" value="HTH_LACI_2"/>
    <property type="match status" value="1"/>
</dbReference>
<dbReference type="InterPro" id="IPR010982">
    <property type="entry name" value="Lambda_DNA-bd_dom_sf"/>
</dbReference>
<dbReference type="EMBL" id="CP051680">
    <property type="protein sequence ID" value="QJD85925.1"/>
    <property type="molecule type" value="Genomic_DNA"/>
</dbReference>
<dbReference type="PRINTS" id="PR00036">
    <property type="entry name" value="HTHLACI"/>
</dbReference>
<evidence type="ECO:0000256" key="3">
    <source>
        <dbReference type="ARBA" id="ARBA00023163"/>
    </source>
</evidence>
<dbReference type="Proteomes" id="UP000502248">
    <property type="component" value="Chromosome"/>
</dbReference>
<protein>
    <submittedName>
        <fullName evidence="5">LacI family transcriptional regulator</fullName>
    </submittedName>
</protein>
<dbReference type="InterPro" id="IPR046335">
    <property type="entry name" value="LacI/GalR-like_sensor"/>
</dbReference>
<dbReference type="CDD" id="cd01392">
    <property type="entry name" value="HTH_LacI"/>
    <property type="match status" value="1"/>
</dbReference>